<evidence type="ECO:0000256" key="3">
    <source>
        <dbReference type="ARBA" id="ARBA00006753"/>
    </source>
</evidence>
<evidence type="ECO:0000256" key="2">
    <source>
        <dbReference type="ARBA" id="ARBA00005062"/>
    </source>
</evidence>
<feature type="domain" description="Homoserine dehydrogenase catalytic" evidence="11">
    <location>
        <begin position="151"/>
        <end position="329"/>
    </location>
</feature>
<dbReference type="Pfam" id="PF00742">
    <property type="entry name" value="Homoserine_dh"/>
    <property type="match status" value="1"/>
</dbReference>
<dbReference type="InterPro" id="IPR001342">
    <property type="entry name" value="HDH_cat"/>
</dbReference>
<dbReference type="PIRSF" id="PIRSF000098">
    <property type="entry name" value="Homoser_dehydrog"/>
    <property type="match status" value="1"/>
</dbReference>
<evidence type="ECO:0000256" key="4">
    <source>
        <dbReference type="ARBA" id="ARBA00013213"/>
    </source>
</evidence>
<dbReference type="InterPro" id="IPR036291">
    <property type="entry name" value="NAD(P)-bd_dom_sf"/>
</dbReference>
<dbReference type="Gene3D" id="3.30.70.260">
    <property type="match status" value="1"/>
</dbReference>
<dbReference type="InterPro" id="IPR016204">
    <property type="entry name" value="HDH"/>
</dbReference>
<dbReference type="EC" id="1.1.1.3" evidence="4"/>
<evidence type="ECO:0000256" key="7">
    <source>
        <dbReference type="ARBA" id="ARBA00022697"/>
    </source>
</evidence>
<comment type="caution">
    <text evidence="13">The sequence shown here is derived from an EMBL/GenBank/DDBJ whole genome shotgun (WGS) entry which is preliminary data.</text>
</comment>
<accession>A0ABQ0NZ81</accession>
<evidence type="ECO:0000256" key="6">
    <source>
        <dbReference type="ARBA" id="ARBA00022605"/>
    </source>
</evidence>
<dbReference type="PROSITE" id="PS01042">
    <property type="entry name" value="HOMOSER_DHGENASE"/>
    <property type="match status" value="1"/>
</dbReference>
<comment type="similarity">
    <text evidence="3 10">Belongs to the homoserine dehydrogenase family.</text>
</comment>
<dbReference type="RefSeq" id="WP_018980472.1">
    <property type="nucleotide sequence ID" value="NZ_BAQD01000021.1"/>
</dbReference>
<evidence type="ECO:0000256" key="9">
    <source>
        <dbReference type="ARBA" id="ARBA00023167"/>
    </source>
</evidence>
<dbReference type="InterPro" id="IPR005106">
    <property type="entry name" value="Asp/hSer_DH_NAD-bd"/>
</dbReference>
<gene>
    <name evidence="13" type="ORF">AA15669_1201</name>
</gene>
<dbReference type="Pfam" id="PF03447">
    <property type="entry name" value="NAD_binding_3"/>
    <property type="match status" value="1"/>
</dbReference>
<comment type="pathway">
    <text evidence="2">Amino-acid biosynthesis; L-methionine biosynthesis via de novo pathway; L-homoserine from L-aspartate: step 3/3.</text>
</comment>
<name>A0ABQ0NZ81_9PROT</name>
<protein>
    <recommendedName>
        <fullName evidence="5">Homoserine dehydrogenase</fullName>
        <ecNumber evidence="4">1.1.1.3</ecNumber>
    </recommendedName>
</protein>
<proteinExistence type="inferred from homology"/>
<dbReference type="SUPFAM" id="SSF51735">
    <property type="entry name" value="NAD(P)-binding Rossmann-fold domains"/>
    <property type="match status" value="1"/>
</dbReference>
<evidence type="ECO:0000256" key="5">
    <source>
        <dbReference type="ARBA" id="ARBA00013376"/>
    </source>
</evidence>
<organism evidence="13 14">
    <name type="scientific">Saccharibacter floricola DSM 15669</name>
    <dbReference type="NCBI Taxonomy" id="1123227"/>
    <lineage>
        <taxon>Bacteria</taxon>
        <taxon>Pseudomonadati</taxon>
        <taxon>Pseudomonadota</taxon>
        <taxon>Alphaproteobacteria</taxon>
        <taxon>Acetobacterales</taxon>
        <taxon>Acetobacteraceae</taxon>
        <taxon>Saccharibacter</taxon>
    </lineage>
</organism>
<dbReference type="Proteomes" id="UP001062901">
    <property type="component" value="Unassembled WGS sequence"/>
</dbReference>
<dbReference type="SUPFAM" id="SSF55347">
    <property type="entry name" value="Glyceraldehyde-3-phosphate dehydrogenase-like, C-terminal domain"/>
    <property type="match status" value="1"/>
</dbReference>
<dbReference type="InterPro" id="IPR019811">
    <property type="entry name" value="HDH_CS"/>
</dbReference>
<dbReference type="Gene3D" id="3.30.360.10">
    <property type="entry name" value="Dihydrodipicolinate Reductase, domain 2"/>
    <property type="match status" value="1"/>
</dbReference>
<dbReference type="EMBL" id="BAQD01000021">
    <property type="protein sequence ID" value="GBQ07047.1"/>
    <property type="molecule type" value="Genomic_DNA"/>
</dbReference>
<reference evidence="13" key="1">
    <citation type="submission" date="2013-04" db="EMBL/GenBank/DDBJ databases">
        <title>The genome sequencing project of 58 acetic acid bacteria.</title>
        <authorList>
            <person name="Okamoto-Kainuma A."/>
            <person name="Ishikawa M."/>
            <person name="Umino S."/>
            <person name="Koizumi Y."/>
            <person name="Shiwa Y."/>
            <person name="Yoshikawa H."/>
            <person name="Matsutani M."/>
            <person name="Matsushita K."/>
        </authorList>
    </citation>
    <scope>NUCLEOTIDE SEQUENCE</scope>
    <source>
        <strain evidence="13">DSM 15669</strain>
    </source>
</reference>
<keyword evidence="7" id="KW-0791">Threonine biosynthesis</keyword>
<dbReference type="PANTHER" id="PTHR43331">
    <property type="entry name" value="HOMOSERINE DEHYDROGENASE"/>
    <property type="match status" value="1"/>
</dbReference>
<evidence type="ECO:0000313" key="14">
    <source>
        <dbReference type="Proteomes" id="UP001062901"/>
    </source>
</evidence>
<dbReference type="NCBIfam" id="NF004976">
    <property type="entry name" value="PRK06349.1"/>
    <property type="match status" value="1"/>
</dbReference>
<feature type="domain" description="Aspartate/homoserine dehydrogenase NAD-binding" evidence="12">
    <location>
        <begin position="23"/>
        <end position="143"/>
    </location>
</feature>
<evidence type="ECO:0000259" key="11">
    <source>
        <dbReference type="Pfam" id="PF00742"/>
    </source>
</evidence>
<evidence type="ECO:0000256" key="8">
    <source>
        <dbReference type="ARBA" id="ARBA00023002"/>
    </source>
</evidence>
<evidence type="ECO:0000256" key="10">
    <source>
        <dbReference type="RuleBase" id="RU004171"/>
    </source>
</evidence>
<keyword evidence="6" id="KW-0028">Amino-acid biosynthesis</keyword>
<evidence type="ECO:0000259" key="12">
    <source>
        <dbReference type="Pfam" id="PF03447"/>
    </source>
</evidence>
<evidence type="ECO:0000256" key="1">
    <source>
        <dbReference type="ARBA" id="ARBA00005056"/>
    </source>
</evidence>
<dbReference type="PANTHER" id="PTHR43331:SF1">
    <property type="entry name" value="HOMOSERINE DEHYDROGENASE"/>
    <property type="match status" value="1"/>
</dbReference>
<sequence length="440" mass="46330">MTNTDSAPLKRSHSTPLRLGIAGLGTVGIGVIRLLRAHTALITQRTGRSLEIVAVSARNRQRDRGEDLSAFRWHEDPLSLASDPDVDVVVELIGGANNPARKLVTTALENGKAVVTANKALIALHGAHLAQLSAEHNAPLYYEAAVAGVVPAVKVVREALAGDQLTQLGGIMNGTCNFILSEMEETGRAFGDVLKEAQEKGFAEADPSTDVDGWDTAHKLAILTGIAFQPIDFESLDVRGIRGVTSPDIAYTKELGYRIKLLGVAHRTKDGGVDASVQPCLVPLNSGLAQVGGAFNALTTVGAFSGAVTLSGQGAGEGPTATAVMADLIDLGRGHHLPLWGQQPPEKAALCVPSDTVEGAYYLRLSLADNVTEESINALLDEHKIPLKHASLRKEANGSLHFVCVTHPVLAGTLHSTLYALGRHESLSTAPLALKIEAMP</sequence>
<keyword evidence="9" id="KW-0486">Methionine biosynthesis</keyword>
<dbReference type="Gene3D" id="3.40.50.720">
    <property type="entry name" value="NAD(P)-binding Rossmann-like Domain"/>
    <property type="match status" value="1"/>
</dbReference>
<keyword evidence="14" id="KW-1185">Reference proteome</keyword>
<evidence type="ECO:0000313" key="13">
    <source>
        <dbReference type="EMBL" id="GBQ07047.1"/>
    </source>
</evidence>
<comment type="pathway">
    <text evidence="1">Amino-acid biosynthesis; L-threonine biosynthesis; L-threonine from L-aspartate: step 3/5.</text>
</comment>
<keyword evidence="8" id="KW-0560">Oxidoreductase</keyword>